<dbReference type="SUPFAM" id="SSF54786">
    <property type="entry name" value="YcfA/nrd intein domain"/>
    <property type="match status" value="1"/>
</dbReference>
<proteinExistence type="inferred from homology"/>
<evidence type="ECO:0000256" key="7">
    <source>
        <dbReference type="ARBA" id="ARBA00023016"/>
    </source>
</evidence>
<dbReference type="Gene3D" id="3.30.920.30">
    <property type="entry name" value="Hypothetical protein"/>
    <property type="match status" value="1"/>
</dbReference>
<dbReference type="InterPro" id="IPR038570">
    <property type="entry name" value="HicA_sf"/>
</dbReference>
<keyword evidence="5" id="KW-0378">Hydrolase</keyword>
<evidence type="ECO:0000256" key="5">
    <source>
        <dbReference type="ARBA" id="ARBA00022801"/>
    </source>
</evidence>
<protein>
    <submittedName>
        <fullName evidence="8">Putative RNA binding protein YcfA (HicA-like mRNA interferase family)</fullName>
    </submittedName>
</protein>
<keyword evidence="3" id="KW-0540">Nuclease</keyword>
<comment type="similarity">
    <text evidence="1">Belongs to the HicA mRNA interferase family.</text>
</comment>
<keyword evidence="6" id="KW-0694">RNA-binding</keyword>
<name>A0A840WHL9_9ACTN</name>
<accession>A0A840WHL9</accession>
<comment type="caution">
    <text evidence="8">The sequence shown here is derived from an EMBL/GenBank/DDBJ whole genome shotgun (WGS) entry which is preliminary data.</text>
</comment>
<dbReference type="EMBL" id="JACHDO010000002">
    <property type="protein sequence ID" value="MBB5495782.1"/>
    <property type="molecule type" value="Genomic_DNA"/>
</dbReference>
<evidence type="ECO:0000256" key="4">
    <source>
        <dbReference type="ARBA" id="ARBA00022759"/>
    </source>
</evidence>
<dbReference type="RefSeq" id="WP_184373158.1">
    <property type="nucleotide sequence ID" value="NZ_JACHDO010000002.1"/>
</dbReference>
<keyword evidence="7" id="KW-0346">Stress response</keyword>
<reference evidence="8 9" key="1">
    <citation type="submission" date="2020-08" db="EMBL/GenBank/DDBJ databases">
        <title>Sequencing the genomes of 1000 actinobacteria strains.</title>
        <authorList>
            <person name="Klenk H.-P."/>
        </authorList>
    </citation>
    <scope>NUCLEOTIDE SEQUENCE [LARGE SCALE GENOMIC DNA]</scope>
    <source>
        <strain evidence="8 9">DSM 44598</strain>
    </source>
</reference>
<keyword evidence="2" id="KW-1277">Toxin-antitoxin system</keyword>
<evidence type="ECO:0000256" key="3">
    <source>
        <dbReference type="ARBA" id="ARBA00022722"/>
    </source>
</evidence>
<sequence length="73" mass="7990">MSPSQIPITSGSKVVRALERAGWEHVSTRGSHAKLRKGPRRVVVPLHKEIKRGTLAGVLAEVGMSPQELRELL</sequence>
<dbReference type="Pfam" id="PF07927">
    <property type="entry name" value="HicA_toxin"/>
    <property type="match status" value="1"/>
</dbReference>
<keyword evidence="4" id="KW-0255">Endonuclease</keyword>
<dbReference type="GO" id="GO:0016787">
    <property type="term" value="F:hydrolase activity"/>
    <property type="evidence" value="ECO:0007669"/>
    <property type="project" value="UniProtKB-KW"/>
</dbReference>
<dbReference type="GO" id="GO:0004519">
    <property type="term" value="F:endonuclease activity"/>
    <property type="evidence" value="ECO:0007669"/>
    <property type="project" value="UniProtKB-KW"/>
</dbReference>
<evidence type="ECO:0000313" key="8">
    <source>
        <dbReference type="EMBL" id="MBB5495782.1"/>
    </source>
</evidence>
<gene>
    <name evidence="8" type="ORF">HNR07_007001</name>
</gene>
<dbReference type="GO" id="GO:0003729">
    <property type="term" value="F:mRNA binding"/>
    <property type="evidence" value="ECO:0007669"/>
    <property type="project" value="InterPro"/>
</dbReference>
<evidence type="ECO:0000256" key="2">
    <source>
        <dbReference type="ARBA" id="ARBA00022649"/>
    </source>
</evidence>
<keyword evidence="9" id="KW-1185">Reference proteome</keyword>
<dbReference type="InterPro" id="IPR012933">
    <property type="entry name" value="HicA_mRNA_interferase"/>
</dbReference>
<evidence type="ECO:0000256" key="6">
    <source>
        <dbReference type="ARBA" id="ARBA00022884"/>
    </source>
</evidence>
<dbReference type="AlphaFoldDB" id="A0A840WHL9"/>
<organism evidence="8 9">
    <name type="scientific">Nocardiopsis metallicus</name>
    <dbReference type="NCBI Taxonomy" id="179819"/>
    <lineage>
        <taxon>Bacteria</taxon>
        <taxon>Bacillati</taxon>
        <taxon>Actinomycetota</taxon>
        <taxon>Actinomycetes</taxon>
        <taxon>Streptosporangiales</taxon>
        <taxon>Nocardiopsidaceae</taxon>
        <taxon>Nocardiopsis</taxon>
    </lineage>
</organism>
<dbReference type="Proteomes" id="UP000579647">
    <property type="component" value="Unassembled WGS sequence"/>
</dbReference>
<evidence type="ECO:0000256" key="1">
    <source>
        <dbReference type="ARBA" id="ARBA00006620"/>
    </source>
</evidence>
<evidence type="ECO:0000313" key="9">
    <source>
        <dbReference type="Proteomes" id="UP000579647"/>
    </source>
</evidence>